<dbReference type="NCBIfam" id="TIGR04183">
    <property type="entry name" value="Por_Secre_tail"/>
    <property type="match status" value="1"/>
</dbReference>
<feature type="chain" id="PRO_5046490127" description="T9SS type A sorting domain-containing protein" evidence="1">
    <location>
        <begin position="23"/>
        <end position="1353"/>
    </location>
</feature>
<dbReference type="SUPFAM" id="SSF110296">
    <property type="entry name" value="Oligoxyloglucan reducing end-specific cellobiohydrolase"/>
    <property type="match status" value="2"/>
</dbReference>
<dbReference type="Pfam" id="PF18998">
    <property type="entry name" value="Flg_new_2"/>
    <property type="match status" value="1"/>
</dbReference>
<dbReference type="Gene3D" id="2.130.10.10">
    <property type="entry name" value="YVTN repeat-like/Quinoprotein amine dehydrogenase"/>
    <property type="match status" value="1"/>
</dbReference>
<feature type="domain" description="Bacterial repeat" evidence="3">
    <location>
        <begin position="1067"/>
        <end position="1134"/>
    </location>
</feature>
<dbReference type="InterPro" id="IPR015943">
    <property type="entry name" value="WD40/YVTN_repeat-like_dom_sf"/>
</dbReference>
<proteinExistence type="predicted"/>
<dbReference type="InterPro" id="IPR044060">
    <property type="entry name" value="Bacterial_rp_domain"/>
</dbReference>
<dbReference type="Pfam" id="PF18962">
    <property type="entry name" value="Por_Secre_tail"/>
    <property type="match status" value="1"/>
</dbReference>
<evidence type="ECO:0000313" key="5">
    <source>
        <dbReference type="Proteomes" id="UP001354989"/>
    </source>
</evidence>
<dbReference type="Proteomes" id="UP001354989">
    <property type="component" value="Plasmid pPP1"/>
</dbReference>
<evidence type="ECO:0000259" key="2">
    <source>
        <dbReference type="Pfam" id="PF18962"/>
    </source>
</evidence>
<feature type="signal peptide" evidence="1">
    <location>
        <begin position="1"/>
        <end position="22"/>
    </location>
</feature>
<geneLocation type="plasmid" evidence="4 5">
    <name>pPP1</name>
</geneLocation>
<keyword evidence="4" id="KW-0614">Plasmid</keyword>
<keyword evidence="5" id="KW-1185">Reference proteome</keyword>
<dbReference type="RefSeq" id="WP_338398498.1">
    <property type="nucleotide sequence ID" value="NZ_AP025293.1"/>
</dbReference>
<gene>
    <name evidence="4" type="ORF">PEPS_29660</name>
</gene>
<name>A0ABM7VI78_9BACT</name>
<dbReference type="InterPro" id="IPR026444">
    <property type="entry name" value="Secre_tail"/>
</dbReference>
<dbReference type="EMBL" id="AP025293">
    <property type="protein sequence ID" value="BDD00686.1"/>
    <property type="molecule type" value="Genomic_DNA"/>
</dbReference>
<reference evidence="4 5" key="1">
    <citation type="submission" date="2021-12" db="EMBL/GenBank/DDBJ databases">
        <title>Genome sequencing of bacteria with rrn-lacking chromosome and rrn-plasmid.</title>
        <authorList>
            <person name="Anda M."/>
            <person name="Iwasaki W."/>
        </authorList>
    </citation>
    <scope>NUCLEOTIDE SEQUENCE [LARGE SCALE GENOMIC DNA]</scope>
    <source>
        <strain evidence="4 5">NBRC 101262</strain>
        <plasmid evidence="4 5">pPP1</plasmid>
    </source>
</reference>
<accession>A0ABM7VI78</accession>
<feature type="domain" description="Secretion system C-terminal sorting" evidence="2">
    <location>
        <begin position="1290"/>
        <end position="1353"/>
    </location>
</feature>
<organism evidence="4 5">
    <name type="scientific">Persicobacter psychrovividus</name>
    <dbReference type="NCBI Taxonomy" id="387638"/>
    <lineage>
        <taxon>Bacteria</taxon>
        <taxon>Pseudomonadati</taxon>
        <taxon>Bacteroidota</taxon>
        <taxon>Cytophagia</taxon>
        <taxon>Cytophagales</taxon>
        <taxon>Persicobacteraceae</taxon>
        <taxon>Persicobacter</taxon>
    </lineage>
</organism>
<evidence type="ECO:0008006" key="6">
    <source>
        <dbReference type="Google" id="ProtNLM"/>
    </source>
</evidence>
<keyword evidence="1" id="KW-0732">Signal</keyword>
<evidence type="ECO:0000256" key="1">
    <source>
        <dbReference type="SAM" id="SignalP"/>
    </source>
</evidence>
<evidence type="ECO:0000313" key="4">
    <source>
        <dbReference type="EMBL" id="BDD00686.1"/>
    </source>
</evidence>
<sequence>MNPKFNMLCWILLWCPVSFLCAQQPADWGNEDRWESLNPGGGGQIQDLYFDKNVDGRVWFSSDMEGVYRSDDYGQQWHFVSRDLSHGMAFVINQTIGENKTFQGGLYGAHISTNADAADPHEVTWDMIEITRGDAIASIAISADNQTIILAPGWQNKDPQKCQQSLLDPVQNLSSTKFNGERNIYLSKDGGQSWQSVLYDAEEGYRNIFAVNINPINDHIYIAAGGGLYLSTDGGSNFTKVAEPNDALIGAGAATSCNNRPDGGSRGVSVSPDGKVIYASFQTTGGGTYLDKRWALYAMRTTSTGLDGSWLKIMDGLTDTAEWYDPKVDPRSTATAHRLAVGTVWNNNANRIGLWEAEISLDENANIISYQWSNVLDMPKSGRCFDFEVSWERRNFIVRSVDYSPASWKDNLIVTMGGMNVFITDRNDVGYPCSSWREIYGEVVYYHEGLAMSRERGFSSPYSYDVSAYENYMIQGCADHGIIQSLDHGYSWTSEHTPQGITNAMGVATIPTTPALVVADMRKGYGAPSHNVGGLFAKEINLESIGQKTDWKLIGGGAPNSAGEVNGLPSRNFRAIVYDPHHVERVFISTRGKTASSGDVPGGIYTTDDILAVYNGTGSFRKISDPSVDFLDIRDIWVDPNDANYLFARTSGTGSGASLYRGVRDASGNYSWTSMEANCRNAGDVYLFTHKGDTWAVMAAELDGHYGVYINRDPRADNWHESGSWIFTDMDIAASLALRPEKWIEPNEPIAFSGLAAHEDFIVLTTGVGTHKKGLGTFLGQINGDRVDWYDWSVAPANNRSLENPTGLQAKIHIENGTPYYMVALATTGPWRRQLPSALLAPPCDVRFPSSSVNYAAVGGAETISISSDEAVSLGEVSEFITADLQGTQLNISVAPNHGSARTGTVELIGCKTRFLTIVQAGNGAIIETFDLMPTTNQWTDGQFTGNEGVVWNYLQVKRTSSINGNSVKVDNSAGGAVYAQLSGGLTRLVFKVMPTGTANPTGVVVEVDGAEIYRQDIAANSGISTITIEDLEITGDYELRFSGFNNADLQIDDIEWLPTPLEVSYPLTVTNGSGSGFFAEGETIGISADQPADGMVFTHWSGDVAQIADASQSTTSLIMPASAVAVTANYQAVSLDFMETFDLMPVANQWSDGVFTGNHAQAWAYHQVKRTKTIHENTLKLGNSTGGYLETAFTDGLGSLSFLLAPTGTAQPTGVDVYVNGVLVEQFFLAANSPATLFKIDGINQSGNCTLKFVGNSNSDPQLDDIAWSAFGNARQFANEVPAASLSCYPNPVSGQLKVVYPQQTMLQIFNSVGQLVHQSVHDGESVIHTEDWPAGIYIVRTGDEQQKILKK</sequence>
<protein>
    <recommendedName>
        <fullName evidence="6">T9SS type A sorting domain-containing protein</fullName>
    </recommendedName>
</protein>
<evidence type="ECO:0000259" key="3">
    <source>
        <dbReference type="Pfam" id="PF18998"/>
    </source>
</evidence>